<reference evidence="1 2" key="1">
    <citation type="submission" date="2023-01" db="EMBL/GenBank/DDBJ databases">
        <authorList>
            <person name="Whitehead M."/>
        </authorList>
    </citation>
    <scope>NUCLEOTIDE SEQUENCE [LARGE SCALE GENOMIC DNA]</scope>
</reference>
<sequence length="337" mass="39066">MNNASKKKSSKQEKSFRGDINHGITSFKAVLNQEVCFEDDNKEQKLNNLSMEDLNTKVNQYNSLYLENKINVDNAFDIDLISCVQQMVKRSKKTDISKISNTFDAISKVYSCRVDYVLKTGNKLIKEFVAETKNKKLVKEKENETKTKQKSRKKLMLTTAEKLRSKDKEMLPRKHFFNVNFNNDVIDYAKPSRILMNRYSNDTYWPEYNVSNNVPKVNENQQETYYKMENLSNLIKNGKICPSFHKFIAECDKSTNCDDDTDISKLDNIQTHFSQETSTFCANNSEETDDSMDEDFNKPNSEIIVHTSPGPSNQNSNQFGKPENLGGLYYCYIYLKK</sequence>
<dbReference type="GO" id="GO:0000796">
    <property type="term" value="C:condensin complex"/>
    <property type="evidence" value="ECO:0007669"/>
    <property type="project" value="InterPro"/>
</dbReference>
<evidence type="ECO:0008006" key="3">
    <source>
        <dbReference type="Google" id="ProtNLM"/>
    </source>
</evidence>
<dbReference type="Proteomes" id="UP001160148">
    <property type="component" value="Unassembled WGS sequence"/>
</dbReference>
<dbReference type="Pfam" id="PF05786">
    <property type="entry name" value="Cnd2"/>
    <property type="match status" value="1"/>
</dbReference>
<proteinExistence type="predicted"/>
<dbReference type="AlphaFoldDB" id="A0AAV0X345"/>
<evidence type="ECO:0000313" key="1">
    <source>
        <dbReference type="EMBL" id="CAI6362730.1"/>
    </source>
</evidence>
<protein>
    <recommendedName>
        <fullName evidence="3">Condensin complex subunit 2</fullName>
    </recommendedName>
</protein>
<keyword evidence="2" id="KW-1185">Reference proteome</keyword>
<organism evidence="1 2">
    <name type="scientific">Macrosiphum euphorbiae</name>
    <name type="common">potato aphid</name>
    <dbReference type="NCBI Taxonomy" id="13131"/>
    <lineage>
        <taxon>Eukaryota</taxon>
        <taxon>Metazoa</taxon>
        <taxon>Ecdysozoa</taxon>
        <taxon>Arthropoda</taxon>
        <taxon>Hexapoda</taxon>
        <taxon>Insecta</taxon>
        <taxon>Pterygota</taxon>
        <taxon>Neoptera</taxon>
        <taxon>Paraneoptera</taxon>
        <taxon>Hemiptera</taxon>
        <taxon>Sternorrhyncha</taxon>
        <taxon>Aphidomorpha</taxon>
        <taxon>Aphidoidea</taxon>
        <taxon>Aphididae</taxon>
        <taxon>Macrosiphini</taxon>
        <taxon>Macrosiphum</taxon>
    </lineage>
</organism>
<dbReference type="InterPro" id="IPR022816">
    <property type="entry name" value="Condensin_barren_su2"/>
</dbReference>
<dbReference type="GO" id="GO:0007076">
    <property type="term" value="P:mitotic chromosome condensation"/>
    <property type="evidence" value="ECO:0007669"/>
    <property type="project" value="InterPro"/>
</dbReference>
<gene>
    <name evidence="1" type="ORF">MEUPH1_LOCUS17773</name>
</gene>
<accession>A0AAV0X345</accession>
<evidence type="ECO:0000313" key="2">
    <source>
        <dbReference type="Proteomes" id="UP001160148"/>
    </source>
</evidence>
<comment type="caution">
    <text evidence="1">The sequence shown here is derived from an EMBL/GenBank/DDBJ whole genome shotgun (WGS) entry which is preliminary data.</text>
</comment>
<name>A0AAV0X345_9HEMI</name>
<dbReference type="EMBL" id="CARXXK010000003">
    <property type="protein sequence ID" value="CAI6362730.1"/>
    <property type="molecule type" value="Genomic_DNA"/>
</dbReference>